<organism evidence="1 2">
    <name type="scientific">Paenibacillus gansuensis</name>
    <dbReference type="NCBI Taxonomy" id="306542"/>
    <lineage>
        <taxon>Bacteria</taxon>
        <taxon>Bacillati</taxon>
        <taxon>Bacillota</taxon>
        <taxon>Bacilli</taxon>
        <taxon>Bacillales</taxon>
        <taxon>Paenibacillaceae</taxon>
        <taxon>Paenibacillus</taxon>
    </lineage>
</organism>
<proteinExistence type="predicted"/>
<protein>
    <submittedName>
        <fullName evidence="1">Uncharacterized protein</fullName>
    </submittedName>
</protein>
<evidence type="ECO:0000313" key="1">
    <source>
        <dbReference type="EMBL" id="MFD2612178.1"/>
    </source>
</evidence>
<sequence>MQAYFTAEWVRNFAHTFRNSSYQDKRNAMFQEKNPYYLLEWLVYPVDEAWRKELDYPRSPGMFRNSYLSFGEVFADELLFDLLLDGPVSEPERTDLMQSALYDLQTAYRANRQHVFPVEHLISTVSKGVKEFDRFQNQLSAEESGLAEEYRNVLRELDEDPELSEEELLYRRQSAGEQYRKKLAEAPRKLLQRKFAQEPMAAYLYYKGWEQPEAKIEALLKTLASQQPPIHYVETDKQPAEFAADCLVMEEKHSDRFLHWLEASFSRSELTRGWLDTESRRQWWSAVLTELWDLEEEVNDRRQHNNVKKAVFASVFHITGFEETMMAGADNRIPLYFHHIVEEALPSASRREWLRNRIILRNWPRFTERFAAESYHYPSLSWVLCLDPQSLEQRLLRTGTAGDQSMLSDRLSPAFVIERCCFIFNDAVKKGLDEELTVPLYQYLAVHNRDLLFPFLYSMKEAEAVRPLMRLDERLVNELFSGEFVRARSVRRHFAELLLLSLQNLETADPVHFWLGQRLKEEKEAVVLPFLEKTSRGTWPGHTANLLAEILHIRWLGAPGQVQDPDAWVREQLKEQSESIMFEAAPQGDAASYTWRIVRPGAASLEDGAVLARAVVRAELTDQQAITGLLDDLLNL</sequence>
<dbReference type="EMBL" id="JBHUME010000005">
    <property type="protein sequence ID" value="MFD2612178.1"/>
    <property type="molecule type" value="Genomic_DNA"/>
</dbReference>
<keyword evidence="2" id="KW-1185">Reference proteome</keyword>
<gene>
    <name evidence="1" type="ORF">ACFSUF_07010</name>
</gene>
<name>A0ABW5PC60_9BACL</name>
<accession>A0ABW5PC60</accession>
<dbReference type="RefSeq" id="WP_377601463.1">
    <property type="nucleotide sequence ID" value="NZ_JBHUME010000005.1"/>
</dbReference>
<reference evidence="2" key="1">
    <citation type="journal article" date="2019" name="Int. J. Syst. Evol. Microbiol.">
        <title>The Global Catalogue of Microorganisms (GCM) 10K type strain sequencing project: providing services to taxonomists for standard genome sequencing and annotation.</title>
        <authorList>
            <consortium name="The Broad Institute Genomics Platform"/>
            <consortium name="The Broad Institute Genome Sequencing Center for Infectious Disease"/>
            <person name="Wu L."/>
            <person name="Ma J."/>
        </authorList>
    </citation>
    <scope>NUCLEOTIDE SEQUENCE [LARGE SCALE GENOMIC DNA]</scope>
    <source>
        <strain evidence="2">KCTC 3950</strain>
    </source>
</reference>
<dbReference type="Proteomes" id="UP001597541">
    <property type="component" value="Unassembled WGS sequence"/>
</dbReference>
<evidence type="ECO:0000313" key="2">
    <source>
        <dbReference type="Proteomes" id="UP001597541"/>
    </source>
</evidence>
<comment type="caution">
    <text evidence="1">The sequence shown here is derived from an EMBL/GenBank/DDBJ whole genome shotgun (WGS) entry which is preliminary data.</text>
</comment>